<evidence type="ECO:0000256" key="11">
    <source>
        <dbReference type="ARBA" id="ARBA00022989"/>
    </source>
</evidence>
<dbReference type="PROSITE" id="PS50885">
    <property type="entry name" value="HAMP"/>
    <property type="match status" value="1"/>
</dbReference>
<evidence type="ECO:0000256" key="10">
    <source>
        <dbReference type="ARBA" id="ARBA00022840"/>
    </source>
</evidence>
<evidence type="ECO:0000256" key="12">
    <source>
        <dbReference type="ARBA" id="ARBA00023012"/>
    </source>
</evidence>
<gene>
    <name evidence="21" type="ORF">BA177_01995</name>
</gene>
<dbReference type="CDD" id="cd16922">
    <property type="entry name" value="HATPase_EvgS-ArcB-TorS-like"/>
    <property type="match status" value="1"/>
</dbReference>
<evidence type="ECO:0000313" key="22">
    <source>
        <dbReference type="Proteomes" id="UP000092695"/>
    </source>
</evidence>
<dbReference type="AlphaFoldDB" id="A0A193LCJ0"/>
<dbReference type="PANTHER" id="PTHR45339">
    <property type="entry name" value="HYBRID SIGNAL TRANSDUCTION HISTIDINE KINASE J"/>
    <property type="match status" value="1"/>
</dbReference>
<evidence type="ECO:0000313" key="21">
    <source>
        <dbReference type="EMBL" id="ANO50151.1"/>
    </source>
</evidence>
<dbReference type="KEGG" id="woc:BA177_01995"/>
<evidence type="ECO:0000256" key="4">
    <source>
        <dbReference type="ARBA" id="ARBA00022475"/>
    </source>
</evidence>
<dbReference type="GO" id="GO:0005886">
    <property type="term" value="C:plasma membrane"/>
    <property type="evidence" value="ECO:0007669"/>
    <property type="project" value="UniProtKB-SubCell"/>
</dbReference>
<dbReference type="PANTHER" id="PTHR45339:SF1">
    <property type="entry name" value="HYBRID SIGNAL TRANSDUCTION HISTIDINE KINASE J"/>
    <property type="match status" value="1"/>
</dbReference>
<dbReference type="SMART" id="SM00388">
    <property type="entry name" value="HisKA"/>
    <property type="match status" value="1"/>
</dbReference>
<evidence type="ECO:0000256" key="9">
    <source>
        <dbReference type="ARBA" id="ARBA00022777"/>
    </source>
</evidence>
<evidence type="ECO:0000259" key="18">
    <source>
        <dbReference type="PROSITE" id="PS50110"/>
    </source>
</evidence>
<keyword evidence="12" id="KW-0902">Two-component regulatory system</keyword>
<sequence length="1019" mass="111656">MLYLLLLGTCIGVGSYLAISYAILPAFQEFEVHESIEAVDRVESAIEAEGRTLQTLVSEYAEWDDTRDFALGRHAEYEEYNLIPNYWRRKGVDVLYILDVEGKVISALGMSEGTGVPADIHELFLGQVTPTHPLLDHPDADSSFTGAMKTADGPALVAAAPIVSSLAKGSPVGTFIVVRRLGPELLADISRRTSANVILHELTAAGAGSYSLDELKRLSSDGTSTLTRSTDQELIANRLISGMDGDPVALLEIRHPHTISKIGTETIRAAMILIGLVTAVFMVIGVFIMRYVFVRPVNEIADSMIRIRETGDLNINIKQDRADEIGQLAREFTEMTANLDHTQRELEKTRDLALGASRAKSEFLARMSHEIRTPMNGVLGMTELLRNTALDFEQRRFTETIYSSAENLLDIINDILDFSKIEAGKMDLEARDIDLGVVIEETVDSLASQAHKKGLELINDVSPDLHTSLIGDPVRIRQVLTNLISNAIKFTNRGEVVVRVSAEESAANTEAARVLIEVVDTGVGVKPEKQRDIFESFAQEDGSTTRLHGGTGLGLAISRQLVDLMGGTLQLESTPGLGSRFYFAIEMKHGRGEAVHERKATASVAGKRILVVDDNATNREILEQHLKCWRARPHCVESAREALQALQLAATEQEPFELVILDMHMPRTDGLQLARMIREFPALDAVSLMLLSSVAMPASEDTLEELKISGQLTKPIRQGHLYDALSVVLSGETVTERYSRNRSSAIRKLSGKVLLAEDNPVNQAVALGMLDSLGVDVAVVTDGQAAMDALSGQRFDLVLMDCQMPVMDGLQATREIRAAERDNNECHVPIVALTANALSGDREQCLEAGMNEYLSKPFTMDQLHAVLSIFLRTEAELADETRIEEVLSAEAASLFDTQSITIQPLDLTALATLKELQQPGSPSLIKRVIQIYLDSSGEIKERLANALSNTDTDTARESAHALKSSSINVGATRLADLCKNIETMAREHSIDGVQELRSKLEQEYGRVIKALRVELERAA</sequence>
<dbReference type="GO" id="GO:0000155">
    <property type="term" value="F:phosphorelay sensor kinase activity"/>
    <property type="evidence" value="ECO:0007669"/>
    <property type="project" value="InterPro"/>
</dbReference>
<dbReference type="Gene3D" id="3.30.565.10">
    <property type="entry name" value="Histidine kinase-like ATPase, C-terminal domain"/>
    <property type="match status" value="1"/>
</dbReference>
<dbReference type="SUPFAM" id="SSF158472">
    <property type="entry name" value="HAMP domain-like"/>
    <property type="match status" value="1"/>
</dbReference>
<feature type="modified residue" description="4-aspartylphosphate" evidence="15">
    <location>
        <position position="801"/>
    </location>
</feature>
<keyword evidence="5 15" id="KW-0597">Phosphoprotein</keyword>
<dbReference type="SMART" id="SM00304">
    <property type="entry name" value="HAMP"/>
    <property type="match status" value="1"/>
</dbReference>
<evidence type="ECO:0000259" key="19">
    <source>
        <dbReference type="PROSITE" id="PS50885"/>
    </source>
</evidence>
<dbReference type="InterPro" id="IPR036097">
    <property type="entry name" value="HisK_dim/P_sf"/>
</dbReference>
<evidence type="ECO:0000259" key="20">
    <source>
        <dbReference type="PROSITE" id="PS50894"/>
    </source>
</evidence>
<dbReference type="PROSITE" id="PS50109">
    <property type="entry name" value="HIS_KIN"/>
    <property type="match status" value="1"/>
</dbReference>
<dbReference type="CDD" id="cd17546">
    <property type="entry name" value="REC_hyHK_CKI1_RcsC-like"/>
    <property type="match status" value="1"/>
</dbReference>
<dbReference type="CDD" id="cd00082">
    <property type="entry name" value="HisKA"/>
    <property type="match status" value="1"/>
</dbReference>
<comment type="catalytic activity">
    <reaction evidence="1">
        <text>ATP + protein L-histidine = ADP + protein N-phospho-L-histidine.</text>
        <dbReference type="EC" id="2.7.13.3"/>
    </reaction>
</comment>
<name>A0A193LCJ0_9GAMM</name>
<evidence type="ECO:0000256" key="14">
    <source>
        <dbReference type="PROSITE-ProRule" id="PRU00110"/>
    </source>
</evidence>
<dbReference type="SMART" id="SM00387">
    <property type="entry name" value="HATPase_c"/>
    <property type="match status" value="1"/>
</dbReference>
<evidence type="ECO:0000256" key="1">
    <source>
        <dbReference type="ARBA" id="ARBA00000085"/>
    </source>
</evidence>
<dbReference type="FunFam" id="1.10.287.130:FF:000003">
    <property type="entry name" value="Histidine kinase"/>
    <property type="match status" value="1"/>
</dbReference>
<comment type="subcellular location">
    <subcellularLocation>
        <location evidence="2">Cell membrane</location>
        <topology evidence="2">Multi-pass membrane protein</topology>
    </subcellularLocation>
</comment>
<feature type="domain" description="Response regulatory" evidence="18">
    <location>
        <begin position="752"/>
        <end position="871"/>
    </location>
</feature>
<dbReference type="Pfam" id="PF05228">
    <property type="entry name" value="CHASE4"/>
    <property type="match status" value="1"/>
</dbReference>
<feature type="transmembrane region" description="Helical" evidence="16">
    <location>
        <begin position="269"/>
        <end position="293"/>
    </location>
</feature>
<keyword evidence="22" id="KW-1185">Reference proteome</keyword>
<keyword evidence="6" id="KW-0808">Transferase</keyword>
<dbReference type="InterPro" id="IPR036890">
    <property type="entry name" value="HATPase_C_sf"/>
</dbReference>
<dbReference type="PRINTS" id="PR00344">
    <property type="entry name" value="BCTRLSENSOR"/>
</dbReference>
<keyword evidence="11 16" id="KW-1133">Transmembrane helix</keyword>
<dbReference type="InterPro" id="IPR003594">
    <property type="entry name" value="HATPase_dom"/>
</dbReference>
<dbReference type="Pfam" id="PF00512">
    <property type="entry name" value="HisKA"/>
    <property type="match status" value="1"/>
</dbReference>
<keyword evidence="4" id="KW-1003">Cell membrane</keyword>
<feature type="transmembrane region" description="Helical" evidence="16">
    <location>
        <begin position="6"/>
        <end position="24"/>
    </location>
</feature>
<evidence type="ECO:0000256" key="6">
    <source>
        <dbReference type="ARBA" id="ARBA00022679"/>
    </source>
</evidence>
<evidence type="ECO:0000256" key="5">
    <source>
        <dbReference type="ARBA" id="ARBA00022553"/>
    </source>
</evidence>
<evidence type="ECO:0000256" key="7">
    <source>
        <dbReference type="ARBA" id="ARBA00022692"/>
    </source>
</evidence>
<accession>A0A193LCJ0</accession>
<dbReference type="Gene3D" id="6.10.340.10">
    <property type="match status" value="1"/>
</dbReference>
<evidence type="ECO:0000256" key="2">
    <source>
        <dbReference type="ARBA" id="ARBA00004651"/>
    </source>
</evidence>
<dbReference type="FunFam" id="3.30.565.10:FF:000010">
    <property type="entry name" value="Sensor histidine kinase RcsC"/>
    <property type="match status" value="1"/>
</dbReference>
<dbReference type="InterPro" id="IPR003661">
    <property type="entry name" value="HisK_dim/P_dom"/>
</dbReference>
<feature type="modified residue" description="Phosphohistidine" evidence="14">
    <location>
        <position position="960"/>
    </location>
</feature>
<dbReference type="Proteomes" id="UP000092695">
    <property type="component" value="Chromosome"/>
</dbReference>
<evidence type="ECO:0000256" key="15">
    <source>
        <dbReference type="PROSITE-ProRule" id="PRU00169"/>
    </source>
</evidence>
<dbReference type="CDD" id="cd06225">
    <property type="entry name" value="HAMP"/>
    <property type="match status" value="1"/>
</dbReference>
<dbReference type="SUPFAM" id="SSF47226">
    <property type="entry name" value="Histidine-containing phosphotransfer domain, HPT domain"/>
    <property type="match status" value="1"/>
</dbReference>
<dbReference type="PROSITE" id="PS50110">
    <property type="entry name" value="RESPONSE_REGULATORY"/>
    <property type="match status" value="2"/>
</dbReference>
<dbReference type="InterPro" id="IPR005467">
    <property type="entry name" value="His_kinase_dom"/>
</dbReference>
<keyword evidence="10" id="KW-0067">ATP-binding</keyword>
<feature type="domain" description="HAMP" evidence="19">
    <location>
        <begin position="291"/>
        <end position="344"/>
    </location>
</feature>
<dbReference type="InterPro" id="IPR007892">
    <property type="entry name" value="CHASE4"/>
</dbReference>
<organism evidence="21 22">
    <name type="scientific">Woeseia oceani</name>
    <dbReference type="NCBI Taxonomy" id="1548547"/>
    <lineage>
        <taxon>Bacteria</taxon>
        <taxon>Pseudomonadati</taxon>
        <taxon>Pseudomonadota</taxon>
        <taxon>Gammaproteobacteria</taxon>
        <taxon>Woeseiales</taxon>
        <taxon>Woeseiaceae</taxon>
        <taxon>Woeseia</taxon>
    </lineage>
</organism>
<proteinExistence type="predicted"/>
<dbReference type="SUPFAM" id="SSF47384">
    <property type="entry name" value="Homodimeric domain of signal transducing histidine kinase"/>
    <property type="match status" value="1"/>
</dbReference>
<feature type="domain" description="Response regulatory" evidence="18">
    <location>
        <begin position="608"/>
        <end position="729"/>
    </location>
</feature>
<dbReference type="InterPro" id="IPR011006">
    <property type="entry name" value="CheY-like_superfamily"/>
</dbReference>
<dbReference type="InterPro" id="IPR036641">
    <property type="entry name" value="HPT_dom_sf"/>
</dbReference>
<keyword evidence="13 16" id="KW-0472">Membrane</keyword>
<dbReference type="CDD" id="cd00088">
    <property type="entry name" value="HPT"/>
    <property type="match status" value="1"/>
</dbReference>
<dbReference type="InterPro" id="IPR001789">
    <property type="entry name" value="Sig_transdc_resp-reg_receiver"/>
</dbReference>
<feature type="modified residue" description="4-aspartylphosphate" evidence="15">
    <location>
        <position position="662"/>
    </location>
</feature>
<dbReference type="InterPro" id="IPR004358">
    <property type="entry name" value="Sig_transdc_His_kin-like_C"/>
</dbReference>
<evidence type="ECO:0000256" key="13">
    <source>
        <dbReference type="ARBA" id="ARBA00023136"/>
    </source>
</evidence>
<keyword evidence="9" id="KW-0418">Kinase</keyword>
<reference evidence="21 22" key="1">
    <citation type="submission" date="2016-06" db="EMBL/GenBank/DDBJ databases">
        <title>Complete genome sequence of a deep-branching marine Gamma Proteobacterium Woeseia oceani type strain XK5.</title>
        <authorList>
            <person name="Mu D."/>
            <person name="Du Z."/>
        </authorList>
    </citation>
    <scope>NUCLEOTIDE SEQUENCE [LARGE SCALE GENOMIC DNA]</scope>
    <source>
        <strain evidence="21 22">XK5</strain>
    </source>
</reference>
<evidence type="ECO:0000256" key="3">
    <source>
        <dbReference type="ARBA" id="ARBA00012438"/>
    </source>
</evidence>
<dbReference type="CDD" id="cd00156">
    <property type="entry name" value="REC"/>
    <property type="match status" value="1"/>
</dbReference>
<feature type="domain" description="Histidine kinase" evidence="17">
    <location>
        <begin position="366"/>
        <end position="589"/>
    </location>
</feature>
<dbReference type="Pfam" id="PF00672">
    <property type="entry name" value="HAMP"/>
    <property type="match status" value="1"/>
</dbReference>
<dbReference type="PROSITE" id="PS50894">
    <property type="entry name" value="HPT"/>
    <property type="match status" value="1"/>
</dbReference>
<dbReference type="Pfam" id="PF02518">
    <property type="entry name" value="HATPase_c"/>
    <property type="match status" value="1"/>
</dbReference>
<dbReference type="SUPFAM" id="SSF55874">
    <property type="entry name" value="ATPase domain of HSP90 chaperone/DNA topoisomerase II/histidine kinase"/>
    <property type="match status" value="1"/>
</dbReference>
<dbReference type="Gene3D" id="1.10.287.130">
    <property type="match status" value="1"/>
</dbReference>
<evidence type="ECO:0000256" key="8">
    <source>
        <dbReference type="ARBA" id="ARBA00022741"/>
    </source>
</evidence>
<dbReference type="GO" id="GO:0005524">
    <property type="term" value="F:ATP binding"/>
    <property type="evidence" value="ECO:0007669"/>
    <property type="project" value="UniProtKB-KW"/>
</dbReference>
<dbReference type="Gene3D" id="1.20.120.160">
    <property type="entry name" value="HPT domain"/>
    <property type="match status" value="1"/>
</dbReference>
<dbReference type="Pfam" id="PF01627">
    <property type="entry name" value="Hpt"/>
    <property type="match status" value="1"/>
</dbReference>
<dbReference type="EC" id="2.7.13.3" evidence="3"/>
<feature type="domain" description="HPt" evidence="20">
    <location>
        <begin position="921"/>
        <end position="1019"/>
    </location>
</feature>
<dbReference type="InterPro" id="IPR003660">
    <property type="entry name" value="HAMP_dom"/>
</dbReference>
<dbReference type="SUPFAM" id="SSF52172">
    <property type="entry name" value="CheY-like"/>
    <property type="match status" value="2"/>
</dbReference>
<dbReference type="EMBL" id="CP016268">
    <property type="protein sequence ID" value="ANO50151.1"/>
    <property type="molecule type" value="Genomic_DNA"/>
</dbReference>
<protein>
    <recommendedName>
        <fullName evidence="3">histidine kinase</fullName>
        <ecNumber evidence="3">2.7.13.3</ecNumber>
    </recommendedName>
</protein>
<evidence type="ECO:0000256" key="16">
    <source>
        <dbReference type="SAM" id="Phobius"/>
    </source>
</evidence>
<dbReference type="Pfam" id="PF00072">
    <property type="entry name" value="Response_reg"/>
    <property type="match status" value="2"/>
</dbReference>
<dbReference type="SMART" id="SM00448">
    <property type="entry name" value="REC"/>
    <property type="match status" value="2"/>
</dbReference>
<dbReference type="Gene3D" id="3.40.50.2300">
    <property type="match status" value="2"/>
</dbReference>
<dbReference type="InterPro" id="IPR008207">
    <property type="entry name" value="Sig_transdc_His_kin_Hpt_dom"/>
</dbReference>
<keyword evidence="8" id="KW-0547">Nucleotide-binding</keyword>
<dbReference type="STRING" id="1548547.BA177_01995"/>
<keyword evidence="7 16" id="KW-0812">Transmembrane</keyword>
<evidence type="ECO:0000259" key="17">
    <source>
        <dbReference type="PROSITE" id="PS50109"/>
    </source>
</evidence>